<evidence type="ECO:0000259" key="2">
    <source>
        <dbReference type="Pfam" id="PF19263"/>
    </source>
</evidence>
<dbReference type="RefSeq" id="WP_207689680.1">
    <property type="nucleotide sequence ID" value="NZ_CP061799.1"/>
</dbReference>
<protein>
    <submittedName>
        <fullName evidence="4">P-loop domain-containing protein</fullName>
    </submittedName>
</protein>
<evidence type="ECO:0000259" key="3">
    <source>
        <dbReference type="Pfam" id="PF22763"/>
    </source>
</evidence>
<dbReference type="AlphaFoldDB" id="A0A975BEL4"/>
<keyword evidence="5" id="KW-1185">Reference proteome</keyword>
<reference evidence="4" key="1">
    <citation type="journal article" date="2021" name="Microb. Physiol.">
        <title>Proteogenomic Insights into the Physiology of Marine, Sulfate-Reducing, Filamentous Desulfonema limicola and Desulfonema magnum.</title>
        <authorList>
            <person name="Schnaars V."/>
            <person name="Wohlbrand L."/>
            <person name="Scheve S."/>
            <person name="Hinrichs C."/>
            <person name="Reinhardt R."/>
            <person name="Rabus R."/>
        </authorList>
    </citation>
    <scope>NUCLEOTIDE SEQUENCE</scope>
    <source>
        <strain evidence="4">5ac10</strain>
    </source>
</reference>
<feature type="domain" description="NrS-1 polymerase-like HBD" evidence="3">
    <location>
        <begin position="235"/>
        <end position="297"/>
    </location>
</feature>
<dbReference type="InterPro" id="IPR045455">
    <property type="entry name" value="NrS-1_pol-like_helicase"/>
</dbReference>
<organism evidence="4 5">
    <name type="scientific">Desulfonema limicola</name>
    <dbReference type="NCBI Taxonomy" id="45656"/>
    <lineage>
        <taxon>Bacteria</taxon>
        <taxon>Pseudomonadati</taxon>
        <taxon>Thermodesulfobacteriota</taxon>
        <taxon>Desulfobacteria</taxon>
        <taxon>Desulfobacterales</taxon>
        <taxon>Desulfococcaceae</taxon>
        <taxon>Desulfonema</taxon>
    </lineage>
</organism>
<dbReference type="InterPro" id="IPR027417">
    <property type="entry name" value="P-loop_NTPase"/>
</dbReference>
<dbReference type="Pfam" id="PF19263">
    <property type="entry name" value="DUF5906"/>
    <property type="match status" value="1"/>
</dbReference>
<evidence type="ECO:0000256" key="1">
    <source>
        <dbReference type="SAM" id="MobiDB-lite"/>
    </source>
</evidence>
<dbReference type="InterPro" id="IPR054468">
    <property type="entry name" value="NrSPol-like_HBD"/>
</dbReference>
<accession>A0A975BEL4</accession>
<proteinExistence type="predicted"/>
<name>A0A975BEL4_9BACT</name>
<sequence>MSEKPKIIQPDPENIHTFLKEKNHWVVWRLIERKDKWTKPPFDAKTGASAKVNDAATWSDFNTAWKAYQAGTYDGIGFMLTEDLGIIGFDFDHCIENEEISPEVKGFTNQLKTYTEKSPSGTGIRAFAFGTLPEGRRKAGPFEVYAGGRYLTVTGALIPGTREIEHRKREITAVYRVIFNKPDDIVSGDKQDRSNYNPPADTQTLLEKAFDSKCGSEIRNLYHGDWESVTGCPSQSEADIKLCKHLSFWLDRDPGRIDQAFRSSGLYREKWNRKTGNSTYGQLTIQKAISQTSTTYQEFTAVRSDNNTGEGGTKKDKDQTNKEKAEQWINQLNKKHAVVMIRGGLYILNEEIDPVYNRPEITFSKVGDFKNRYANKIIINPRNQRDVQGGNYWFNHKDRRSYDGVIFSPDRNMENYYNLWSGFCIKPRQGDWGLMYQHIKDIVCGGNEEYFKFFLAWFARILQAPGGQRPGNAIVLLGKKGTGKGTVIDQFRHILGSHYMSVSRREQITGRFNSHLKNLILLFCDEGSWGGDKESEGALKRLITEPTNPIELKGKDVMQVDSHLNLVMAGNEPWLVPATKDERRYFVLELSDQYLNQYPDKNERDEKIFKPLWQQMNSGGREAMFYDLLHLDISGVNLNSAPRTQALLNQIEQSMKPFERWWYERLLLGENSNDGDWKRELPVQDLMANYNAFVDQLRAKGYRHTDLDFGRELRKLCEGIETYRPGSSGPRPRWYKLPSLNECRDQYQKLINININWNEEI</sequence>
<dbReference type="Gene3D" id="3.40.50.300">
    <property type="entry name" value="P-loop containing nucleotide triphosphate hydrolases"/>
    <property type="match status" value="1"/>
</dbReference>
<dbReference type="Proteomes" id="UP000663720">
    <property type="component" value="Chromosome"/>
</dbReference>
<dbReference type="Pfam" id="PF22763">
    <property type="entry name" value="NrS1-1_pol-like_HBD"/>
    <property type="match status" value="1"/>
</dbReference>
<dbReference type="EMBL" id="CP061799">
    <property type="protein sequence ID" value="QTA83898.1"/>
    <property type="molecule type" value="Genomic_DNA"/>
</dbReference>
<evidence type="ECO:0000313" key="4">
    <source>
        <dbReference type="EMBL" id="QTA83898.1"/>
    </source>
</evidence>
<dbReference type="SUPFAM" id="SSF52540">
    <property type="entry name" value="P-loop containing nucleoside triphosphate hydrolases"/>
    <property type="match status" value="1"/>
</dbReference>
<feature type="domain" description="NrS-1 polymerase-like helicase" evidence="2">
    <location>
        <begin position="476"/>
        <end position="584"/>
    </location>
</feature>
<feature type="region of interest" description="Disordered" evidence="1">
    <location>
        <begin position="301"/>
        <end position="322"/>
    </location>
</feature>
<feature type="compositionally biased region" description="Basic and acidic residues" evidence="1">
    <location>
        <begin position="312"/>
        <end position="322"/>
    </location>
</feature>
<evidence type="ECO:0000313" key="5">
    <source>
        <dbReference type="Proteomes" id="UP000663720"/>
    </source>
</evidence>
<gene>
    <name evidence="4" type="ORF">dnl_63220</name>
</gene>
<dbReference type="KEGG" id="dli:dnl_63220"/>